<evidence type="ECO:0000256" key="1">
    <source>
        <dbReference type="SAM" id="SignalP"/>
    </source>
</evidence>
<reference evidence="3 4" key="1">
    <citation type="submission" date="2023-01" db="EMBL/GenBank/DDBJ databases">
        <title>Novel species of the genus Vogesella isolated from rivers.</title>
        <authorList>
            <person name="Lu H."/>
        </authorList>
    </citation>
    <scope>NUCLEOTIDE SEQUENCE [LARGE SCALE GENOMIC DNA]</scope>
    <source>
        <strain evidence="3 4">SH7W</strain>
    </source>
</reference>
<feature type="chain" id="PRO_5045093205" evidence="1">
    <location>
        <begin position="21"/>
        <end position="149"/>
    </location>
</feature>
<accession>A0ABT5I4R2</accession>
<dbReference type="SMART" id="SM00769">
    <property type="entry name" value="WHy"/>
    <property type="match status" value="1"/>
</dbReference>
<evidence type="ECO:0000313" key="4">
    <source>
        <dbReference type="Proteomes" id="UP001221566"/>
    </source>
</evidence>
<evidence type="ECO:0000313" key="3">
    <source>
        <dbReference type="EMBL" id="MDC7691172.1"/>
    </source>
</evidence>
<dbReference type="RefSeq" id="WP_272803272.1">
    <property type="nucleotide sequence ID" value="NZ_JAQQKY010000005.1"/>
</dbReference>
<dbReference type="PROSITE" id="PS51257">
    <property type="entry name" value="PROKAR_LIPOPROTEIN"/>
    <property type="match status" value="1"/>
</dbReference>
<keyword evidence="1" id="KW-0732">Signal</keyword>
<dbReference type="Proteomes" id="UP001221566">
    <property type="component" value="Unassembled WGS sequence"/>
</dbReference>
<dbReference type="Pfam" id="PF03168">
    <property type="entry name" value="LEA_2"/>
    <property type="match status" value="1"/>
</dbReference>
<dbReference type="InterPro" id="IPR004864">
    <property type="entry name" value="LEA_2"/>
</dbReference>
<name>A0ABT5I4R2_VOGIN</name>
<protein>
    <submittedName>
        <fullName evidence="3">LEA type 2 family protein</fullName>
    </submittedName>
</protein>
<dbReference type="EMBL" id="JAQQKY010000005">
    <property type="protein sequence ID" value="MDC7691172.1"/>
    <property type="molecule type" value="Genomic_DNA"/>
</dbReference>
<feature type="domain" description="Water stress and hypersensitive response" evidence="2">
    <location>
        <begin position="27"/>
        <end position="145"/>
    </location>
</feature>
<sequence length="149" mass="15994">MLKYLTPLLLAALLSGCASLSRPQPEVQLADIQPTGKATLFEQEFEVTLRISNPNQQPLSAQGLRFNVSLDGDNFARGASSQPFSIPALGNDTVKVLLNTSLSGWLKQLGKLAGNHTALRYEIDGTVFGVGGLGDMPFRSRGDWQLPGP</sequence>
<dbReference type="InterPro" id="IPR013990">
    <property type="entry name" value="WHy-dom"/>
</dbReference>
<keyword evidence="4" id="KW-1185">Reference proteome</keyword>
<evidence type="ECO:0000259" key="2">
    <source>
        <dbReference type="SMART" id="SM00769"/>
    </source>
</evidence>
<proteinExistence type="predicted"/>
<organism evidence="3 4">
    <name type="scientific">Vogesella indigofera</name>
    <name type="common">Pseudomonas indigofera</name>
    <dbReference type="NCBI Taxonomy" id="45465"/>
    <lineage>
        <taxon>Bacteria</taxon>
        <taxon>Pseudomonadati</taxon>
        <taxon>Pseudomonadota</taxon>
        <taxon>Betaproteobacteria</taxon>
        <taxon>Neisseriales</taxon>
        <taxon>Chromobacteriaceae</taxon>
        <taxon>Vogesella</taxon>
    </lineage>
</organism>
<feature type="signal peptide" evidence="1">
    <location>
        <begin position="1"/>
        <end position="20"/>
    </location>
</feature>
<gene>
    <name evidence="3" type="ORF">PQU93_10285</name>
</gene>
<dbReference type="Gene3D" id="2.60.40.1820">
    <property type="match status" value="1"/>
</dbReference>
<dbReference type="SUPFAM" id="SSF117070">
    <property type="entry name" value="LEA14-like"/>
    <property type="match status" value="1"/>
</dbReference>
<comment type="caution">
    <text evidence="3">The sequence shown here is derived from an EMBL/GenBank/DDBJ whole genome shotgun (WGS) entry which is preliminary data.</text>
</comment>